<proteinExistence type="predicted"/>
<protein>
    <submittedName>
        <fullName evidence="1">Uncharacterized protein</fullName>
    </submittedName>
</protein>
<dbReference type="Proteomes" id="UP000285120">
    <property type="component" value="Unassembled WGS sequence"/>
</dbReference>
<dbReference type="RefSeq" id="WP_120193546.1">
    <property type="nucleotide sequence ID" value="NZ_RAPK01000009.1"/>
</dbReference>
<name>A0A419V402_9BACL</name>
<gene>
    <name evidence="1" type="ORF">ATL39_2378</name>
</gene>
<evidence type="ECO:0000313" key="1">
    <source>
        <dbReference type="EMBL" id="RKD73172.1"/>
    </source>
</evidence>
<evidence type="ECO:0000313" key="2">
    <source>
        <dbReference type="Proteomes" id="UP000285120"/>
    </source>
</evidence>
<sequence length="76" mass="8912">MELVKCRRTVWKALHHDYIEPQNGTILFQEGYVYPVFQDSSGTWLSTDEEGVPHVISETEESLESDPWFEVHFIKV</sequence>
<dbReference type="AlphaFoldDB" id="A0A419V402"/>
<dbReference type="EMBL" id="RAPK01000009">
    <property type="protein sequence ID" value="RKD73172.1"/>
    <property type="molecule type" value="Genomic_DNA"/>
</dbReference>
<reference evidence="1 2" key="1">
    <citation type="submission" date="2018-09" db="EMBL/GenBank/DDBJ databases">
        <title>Genomic Encyclopedia of Archaeal and Bacterial Type Strains, Phase II (KMG-II): from individual species to whole genera.</title>
        <authorList>
            <person name="Goeker M."/>
        </authorList>
    </citation>
    <scope>NUCLEOTIDE SEQUENCE [LARGE SCALE GENOMIC DNA]</scope>
    <source>
        <strain evidence="1 2">DSM 17008</strain>
    </source>
</reference>
<dbReference type="OrthoDB" id="2679643at2"/>
<organism evidence="1 2">
    <name type="scientific">Sinobaca qinghaiensis</name>
    <dbReference type="NCBI Taxonomy" id="342944"/>
    <lineage>
        <taxon>Bacteria</taxon>
        <taxon>Bacillati</taxon>
        <taxon>Bacillota</taxon>
        <taxon>Bacilli</taxon>
        <taxon>Bacillales</taxon>
        <taxon>Sporolactobacillaceae</taxon>
        <taxon>Sinobaca</taxon>
    </lineage>
</organism>
<comment type="caution">
    <text evidence="1">The sequence shown here is derived from an EMBL/GenBank/DDBJ whole genome shotgun (WGS) entry which is preliminary data.</text>
</comment>
<keyword evidence="2" id="KW-1185">Reference proteome</keyword>
<accession>A0A419V402</accession>